<dbReference type="AlphaFoldDB" id="A0A6P6A3V0"/>
<evidence type="ECO:0000313" key="3">
    <source>
        <dbReference type="RefSeq" id="XP_022759447.1"/>
    </source>
</evidence>
<dbReference type="PANTHER" id="PTHR33918">
    <property type="entry name" value="OS01G0704200 PROTEIN"/>
    <property type="match status" value="1"/>
</dbReference>
<feature type="transmembrane region" description="Helical" evidence="1">
    <location>
        <begin position="50"/>
        <end position="75"/>
    </location>
</feature>
<keyword evidence="2" id="KW-1185">Reference proteome</keyword>
<evidence type="ECO:0000313" key="2">
    <source>
        <dbReference type="Proteomes" id="UP000515121"/>
    </source>
</evidence>
<protein>
    <submittedName>
        <fullName evidence="3">Uncharacterized protein LOC111305849</fullName>
    </submittedName>
</protein>
<name>A0A6P6A3V0_DURZI</name>
<feature type="transmembrane region" description="Helical" evidence="1">
    <location>
        <begin position="414"/>
        <end position="435"/>
    </location>
</feature>
<dbReference type="Proteomes" id="UP000515121">
    <property type="component" value="Unplaced"/>
</dbReference>
<dbReference type="RefSeq" id="XP_022759447.1">
    <property type="nucleotide sequence ID" value="XM_022903712.1"/>
</dbReference>
<sequence>MDSEHISTPRYKCCILQSVTNTFALGDIALPSWTYCCQVSAFTLLRRCKFVILMVLIIAMFITTWTITIQTFIFIASSTVFIQSGTFESGESVTNYKNENHFILSRLLKTSIMNQAMATLAQAPYTMSMNRIPQVHLKSLQLLKASKVPHVLAFCRTHIHIRQSPFCCSKFSQWEPSPVTYAPTEKSGDNFLERSSELFETLHSDNRDEASATDAEDLTDTTNQPVVQLQFLKWPMWLLGPSLLLSTGMVPTLWLPITTIFLGPNVVSLLSLIGLDCIFNLGATLFLLMADYCARPKNLRQASMSKPPFSYQFWNIIATLTGLVIPLMILFGSQKGYLQPQLTFIPYAVLLGPYVLLLSVQMLTEMLTWHWQSPVWLVTPVVYEAYRVLQLMRGLKLGAELSAPAWMMHTIRGLVCWWVLILGVQLMRVAWFAGFTARARQQQSSASADA</sequence>
<keyword evidence="1" id="KW-1133">Transmembrane helix</keyword>
<gene>
    <name evidence="3" type="primary">LOC111305849</name>
</gene>
<dbReference type="PANTHER" id="PTHR33918:SF3">
    <property type="entry name" value="CYTOCHROME P450 FAMILY PROTEIN"/>
    <property type="match status" value="1"/>
</dbReference>
<feature type="transmembrane region" description="Helical" evidence="1">
    <location>
        <begin position="344"/>
        <end position="363"/>
    </location>
</feature>
<evidence type="ECO:0000256" key="1">
    <source>
        <dbReference type="SAM" id="Phobius"/>
    </source>
</evidence>
<organism evidence="2 3">
    <name type="scientific">Durio zibethinus</name>
    <name type="common">Durian</name>
    <dbReference type="NCBI Taxonomy" id="66656"/>
    <lineage>
        <taxon>Eukaryota</taxon>
        <taxon>Viridiplantae</taxon>
        <taxon>Streptophyta</taxon>
        <taxon>Embryophyta</taxon>
        <taxon>Tracheophyta</taxon>
        <taxon>Spermatophyta</taxon>
        <taxon>Magnoliopsida</taxon>
        <taxon>eudicotyledons</taxon>
        <taxon>Gunneridae</taxon>
        <taxon>Pentapetalae</taxon>
        <taxon>rosids</taxon>
        <taxon>malvids</taxon>
        <taxon>Malvales</taxon>
        <taxon>Malvaceae</taxon>
        <taxon>Helicteroideae</taxon>
        <taxon>Durio</taxon>
    </lineage>
</organism>
<proteinExistence type="predicted"/>
<reference evidence="3" key="1">
    <citation type="submission" date="2025-08" db="UniProtKB">
        <authorList>
            <consortium name="RefSeq"/>
        </authorList>
    </citation>
    <scope>IDENTIFICATION</scope>
    <source>
        <tissue evidence="3">Fruit stalk</tissue>
    </source>
</reference>
<keyword evidence="1" id="KW-0812">Transmembrane</keyword>
<dbReference type="OrthoDB" id="733635at2759"/>
<feature type="transmembrane region" description="Helical" evidence="1">
    <location>
        <begin position="269"/>
        <end position="290"/>
    </location>
</feature>
<keyword evidence="1" id="KW-0472">Membrane</keyword>
<feature type="transmembrane region" description="Helical" evidence="1">
    <location>
        <begin position="311"/>
        <end position="332"/>
    </location>
</feature>
<feature type="transmembrane region" description="Helical" evidence="1">
    <location>
        <begin position="237"/>
        <end position="257"/>
    </location>
</feature>
<dbReference type="KEGG" id="dzi:111305849"/>
<dbReference type="GeneID" id="111305849"/>
<accession>A0A6P6A3V0</accession>